<dbReference type="InterPro" id="IPR018062">
    <property type="entry name" value="HTH_AraC-typ_CS"/>
</dbReference>
<dbReference type="Gene3D" id="1.10.10.60">
    <property type="entry name" value="Homeodomain-like"/>
    <property type="match status" value="2"/>
</dbReference>
<dbReference type="Pfam" id="PF12833">
    <property type="entry name" value="HTH_18"/>
    <property type="match status" value="1"/>
</dbReference>
<evidence type="ECO:0000256" key="3">
    <source>
        <dbReference type="ARBA" id="ARBA00023163"/>
    </source>
</evidence>
<dbReference type="InterPro" id="IPR014710">
    <property type="entry name" value="RmlC-like_jellyroll"/>
</dbReference>
<name>A0ABW5PFJ4_9BACL</name>
<evidence type="ECO:0000256" key="1">
    <source>
        <dbReference type="ARBA" id="ARBA00023015"/>
    </source>
</evidence>
<dbReference type="PANTHER" id="PTHR43280">
    <property type="entry name" value="ARAC-FAMILY TRANSCRIPTIONAL REGULATOR"/>
    <property type="match status" value="1"/>
</dbReference>
<keyword evidence="1" id="KW-0805">Transcription regulation</keyword>
<dbReference type="InterPro" id="IPR020449">
    <property type="entry name" value="Tscrpt_reg_AraC-type_HTH"/>
</dbReference>
<keyword evidence="6" id="KW-1185">Reference proteome</keyword>
<dbReference type="InterPro" id="IPR003313">
    <property type="entry name" value="AraC-bd"/>
</dbReference>
<dbReference type="Proteomes" id="UP001597541">
    <property type="component" value="Unassembled WGS sequence"/>
</dbReference>
<feature type="domain" description="HTH araC/xylS-type" evidence="4">
    <location>
        <begin position="188"/>
        <end position="286"/>
    </location>
</feature>
<dbReference type="PROSITE" id="PS01124">
    <property type="entry name" value="HTH_ARAC_FAMILY_2"/>
    <property type="match status" value="1"/>
</dbReference>
<dbReference type="InterPro" id="IPR018060">
    <property type="entry name" value="HTH_AraC"/>
</dbReference>
<organism evidence="5 6">
    <name type="scientific">Paenibacillus gansuensis</name>
    <dbReference type="NCBI Taxonomy" id="306542"/>
    <lineage>
        <taxon>Bacteria</taxon>
        <taxon>Bacillati</taxon>
        <taxon>Bacillota</taxon>
        <taxon>Bacilli</taxon>
        <taxon>Bacillales</taxon>
        <taxon>Paenibacillaceae</taxon>
        <taxon>Paenibacillus</taxon>
    </lineage>
</organism>
<dbReference type="RefSeq" id="WP_377603360.1">
    <property type="nucleotide sequence ID" value="NZ_JBHUME010000008.1"/>
</dbReference>
<reference evidence="6" key="1">
    <citation type="journal article" date="2019" name="Int. J. Syst. Evol. Microbiol.">
        <title>The Global Catalogue of Microorganisms (GCM) 10K type strain sequencing project: providing services to taxonomists for standard genome sequencing and annotation.</title>
        <authorList>
            <consortium name="The Broad Institute Genomics Platform"/>
            <consortium name="The Broad Institute Genome Sequencing Center for Infectious Disease"/>
            <person name="Wu L."/>
            <person name="Ma J."/>
        </authorList>
    </citation>
    <scope>NUCLEOTIDE SEQUENCE [LARGE SCALE GENOMIC DNA]</scope>
    <source>
        <strain evidence="6">KCTC 3950</strain>
    </source>
</reference>
<dbReference type="PANTHER" id="PTHR43280:SF2">
    <property type="entry name" value="HTH-TYPE TRANSCRIPTIONAL REGULATOR EXSA"/>
    <property type="match status" value="1"/>
</dbReference>
<evidence type="ECO:0000259" key="4">
    <source>
        <dbReference type="PROSITE" id="PS01124"/>
    </source>
</evidence>
<dbReference type="InterPro" id="IPR011051">
    <property type="entry name" value="RmlC_Cupin_sf"/>
</dbReference>
<comment type="caution">
    <text evidence="5">The sequence shown here is derived from an EMBL/GenBank/DDBJ whole genome shotgun (WGS) entry which is preliminary data.</text>
</comment>
<dbReference type="PRINTS" id="PR00032">
    <property type="entry name" value="HTHARAC"/>
</dbReference>
<dbReference type="PROSITE" id="PS00041">
    <property type="entry name" value="HTH_ARAC_FAMILY_1"/>
    <property type="match status" value="1"/>
</dbReference>
<dbReference type="InterPro" id="IPR009057">
    <property type="entry name" value="Homeodomain-like_sf"/>
</dbReference>
<sequence>MKRHIEISTGDGFFEPGIPVYLNRVRESFSMYEHAHDFVEITYVCEGAGMHYIGHDTVQVSRGDLFFLPIGVSHVFRPVSPRNDRPLVVYNCLFPSEVLAELTRFYGMEPAIARLYEQLGAEQRWLKVHDRQEEAHRLFGSMFQEYTLRSPGFMPVLYADIVKLLVWMYRRWNRAGEPGSLPASAQLEELLWTIRRDCHLQYSVSEVSSTLNVGDRQFTRLFRKAAGMSFLEYVQNARIERSMDLLTSTVLTVREIALQTGYQDIKFFNRLFKKKTGLSPTQFRKQALGHASV</sequence>
<keyword evidence="3" id="KW-0804">Transcription</keyword>
<dbReference type="EMBL" id="JBHUME010000008">
    <property type="protein sequence ID" value="MFD2613363.1"/>
    <property type="molecule type" value="Genomic_DNA"/>
</dbReference>
<dbReference type="Gene3D" id="2.60.120.10">
    <property type="entry name" value="Jelly Rolls"/>
    <property type="match status" value="1"/>
</dbReference>
<dbReference type="Pfam" id="PF02311">
    <property type="entry name" value="AraC_binding"/>
    <property type="match status" value="1"/>
</dbReference>
<gene>
    <name evidence="5" type="ORF">ACFSUF_13110</name>
</gene>
<dbReference type="SUPFAM" id="SSF46689">
    <property type="entry name" value="Homeodomain-like"/>
    <property type="match status" value="2"/>
</dbReference>
<evidence type="ECO:0000313" key="5">
    <source>
        <dbReference type="EMBL" id="MFD2613363.1"/>
    </source>
</evidence>
<protein>
    <submittedName>
        <fullName evidence="5">Helix-turn-helix domain-containing protein</fullName>
    </submittedName>
</protein>
<evidence type="ECO:0000256" key="2">
    <source>
        <dbReference type="ARBA" id="ARBA00023125"/>
    </source>
</evidence>
<proteinExistence type="predicted"/>
<dbReference type="SUPFAM" id="SSF51182">
    <property type="entry name" value="RmlC-like cupins"/>
    <property type="match status" value="1"/>
</dbReference>
<keyword evidence="2" id="KW-0238">DNA-binding</keyword>
<evidence type="ECO:0000313" key="6">
    <source>
        <dbReference type="Proteomes" id="UP001597541"/>
    </source>
</evidence>
<dbReference type="SMART" id="SM00342">
    <property type="entry name" value="HTH_ARAC"/>
    <property type="match status" value="1"/>
</dbReference>
<accession>A0ABW5PFJ4</accession>